<evidence type="ECO:0000313" key="2">
    <source>
        <dbReference type="Proteomes" id="UP001153404"/>
    </source>
</evidence>
<accession>A0A9X4KSS7</accession>
<comment type="caution">
    <text evidence="1">The sequence shown here is derived from an EMBL/GenBank/DDBJ whole genome shotgun (WGS) entry which is preliminary data.</text>
</comment>
<dbReference type="EMBL" id="JAPDIA010000003">
    <property type="protein sequence ID" value="MDG0809873.1"/>
    <property type="molecule type" value="Genomic_DNA"/>
</dbReference>
<organism evidence="1 2">
    <name type="scientific">Cohnella rhizosphaerae</name>
    <dbReference type="NCBI Taxonomy" id="1457232"/>
    <lineage>
        <taxon>Bacteria</taxon>
        <taxon>Bacillati</taxon>
        <taxon>Bacillota</taxon>
        <taxon>Bacilli</taxon>
        <taxon>Bacillales</taxon>
        <taxon>Paenibacillaceae</taxon>
        <taxon>Cohnella</taxon>
    </lineage>
</organism>
<reference evidence="1" key="1">
    <citation type="submission" date="2022-10" db="EMBL/GenBank/DDBJ databases">
        <title>Comparative genomic analysis of Cohnella hashimotonis sp. nov., isolated from the International Space Station.</title>
        <authorList>
            <person name="Simpson A."/>
            <person name="Venkateswaran K."/>
        </authorList>
    </citation>
    <scope>NUCLEOTIDE SEQUENCE</scope>
    <source>
        <strain evidence="1">DSM 28161</strain>
    </source>
</reference>
<evidence type="ECO:0008006" key="3">
    <source>
        <dbReference type="Google" id="ProtNLM"/>
    </source>
</evidence>
<proteinExistence type="predicted"/>
<dbReference type="AlphaFoldDB" id="A0A9X4KSS7"/>
<gene>
    <name evidence="1" type="ORF">OMP40_11395</name>
</gene>
<keyword evidence="2" id="KW-1185">Reference proteome</keyword>
<dbReference type="RefSeq" id="WP_277531399.1">
    <property type="nucleotide sequence ID" value="NZ_JAPDIA010000003.1"/>
</dbReference>
<dbReference type="Gene3D" id="2.60.120.560">
    <property type="entry name" value="Exo-inulinase, domain 1"/>
    <property type="match status" value="1"/>
</dbReference>
<name>A0A9X4KSS7_9BACL</name>
<dbReference type="Proteomes" id="UP001153404">
    <property type="component" value="Unassembled WGS sequence"/>
</dbReference>
<sequence length="61" mass="6548">MTLSTGTQHLFKLELNGSAIKAYVDGTLKINATDASLASGKIGVYTHFAQAYFDDVVVKQV</sequence>
<protein>
    <recommendedName>
        <fullName evidence="3">DUF1080 domain-containing protein</fullName>
    </recommendedName>
</protein>
<evidence type="ECO:0000313" key="1">
    <source>
        <dbReference type="EMBL" id="MDG0809873.1"/>
    </source>
</evidence>